<keyword evidence="1" id="KW-0732">Signal</keyword>
<proteinExistence type="predicted"/>
<dbReference type="RefSeq" id="WP_161155242.1">
    <property type="nucleotide sequence ID" value="NZ_WEKT01000015.1"/>
</dbReference>
<keyword evidence="3" id="KW-1185">Reference proteome</keyword>
<dbReference type="EMBL" id="WEKT01000015">
    <property type="protein sequence ID" value="MZI93625.1"/>
    <property type="molecule type" value="Genomic_DNA"/>
</dbReference>
<evidence type="ECO:0000313" key="2">
    <source>
        <dbReference type="EMBL" id="MZI93625.1"/>
    </source>
</evidence>
<comment type="caution">
    <text evidence="2">The sequence shown here is derived from an EMBL/GenBank/DDBJ whole genome shotgun (WGS) entry which is preliminary data.</text>
</comment>
<evidence type="ECO:0000256" key="1">
    <source>
        <dbReference type="SAM" id="SignalP"/>
    </source>
</evidence>
<protein>
    <recommendedName>
        <fullName evidence="4">Secreted protein</fullName>
    </recommendedName>
</protein>
<accession>A0A7X4RUT9</accession>
<name>A0A7X4RUT9_9VIBR</name>
<sequence length="109" mass="11821">MNQLRLSCWGKAVLLSLSITSFSTYAFALTAPTVDDLQPFCSDSDIWNNKAVTGGRTISPEQCMAVAMPCGAQIVQQTQDPSQLNQLLYSCVFSALGVQIPLESRSDTE</sequence>
<evidence type="ECO:0000313" key="3">
    <source>
        <dbReference type="Proteomes" id="UP000462621"/>
    </source>
</evidence>
<feature type="chain" id="PRO_5031265547" description="Secreted protein" evidence="1">
    <location>
        <begin position="27"/>
        <end position="109"/>
    </location>
</feature>
<evidence type="ECO:0008006" key="4">
    <source>
        <dbReference type="Google" id="ProtNLM"/>
    </source>
</evidence>
<reference evidence="2 3" key="1">
    <citation type="submission" date="2019-10" db="EMBL/GenBank/DDBJ databases">
        <title>Vibrio sp. nov. isolated from a shrimp pond.</title>
        <authorList>
            <person name="Gomez-Gil B."/>
            <person name="Enciso-Ibarra J."/>
            <person name="Enciso-Ibarra K."/>
            <person name="Bolan-Mejia C."/>
        </authorList>
    </citation>
    <scope>NUCLEOTIDE SEQUENCE [LARGE SCALE GENOMIC DNA]</scope>
    <source>
        <strain evidence="2 3">CAIM 722</strain>
    </source>
</reference>
<dbReference type="Proteomes" id="UP000462621">
    <property type="component" value="Unassembled WGS sequence"/>
</dbReference>
<feature type="signal peptide" evidence="1">
    <location>
        <begin position="1"/>
        <end position="26"/>
    </location>
</feature>
<organism evidence="2 3">
    <name type="scientific">Vibrio eleionomae</name>
    <dbReference type="NCBI Taxonomy" id="2653505"/>
    <lineage>
        <taxon>Bacteria</taxon>
        <taxon>Pseudomonadati</taxon>
        <taxon>Pseudomonadota</taxon>
        <taxon>Gammaproteobacteria</taxon>
        <taxon>Vibrionales</taxon>
        <taxon>Vibrionaceae</taxon>
        <taxon>Vibrio</taxon>
    </lineage>
</organism>
<gene>
    <name evidence="2" type="ORF">F9817_10485</name>
</gene>
<dbReference type="AlphaFoldDB" id="A0A7X4RUT9"/>